<evidence type="ECO:0000313" key="2">
    <source>
        <dbReference type="Proteomes" id="UP000823775"/>
    </source>
</evidence>
<feature type="non-terminal residue" evidence="1">
    <location>
        <position position="1"/>
    </location>
</feature>
<proteinExistence type="predicted"/>
<organism evidence="1 2">
    <name type="scientific">Datura stramonium</name>
    <name type="common">Jimsonweed</name>
    <name type="synonym">Common thornapple</name>
    <dbReference type="NCBI Taxonomy" id="4076"/>
    <lineage>
        <taxon>Eukaryota</taxon>
        <taxon>Viridiplantae</taxon>
        <taxon>Streptophyta</taxon>
        <taxon>Embryophyta</taxon>
        <taxon>Tracheophyta</taxon>
        <taxon>Spermatophyta</taxon>
        <taxon>Magnoliopsida</taxon>
        <taxon>eudicotyledons</taxon>
        <taxon>Gunneridae</taxon>
        <taxon>Pentapetalae</taxon>
        <taxon>asterids</taxon>
        <taxon>lamiids</taxon>
        <taxon>Solanales</taxon>
        <taxon>Solanaceae</taxon>
        <taxon>Solanoideae</taxon>
        <taxon>Datureae</taxon>
        <taxon>Datura</taxon>
    </lineage>
</organism>
<keyword evidence="2" id="KW-1185">Reference proteome</keyword>
<sequence length="65" mass="7200">DDLIVEKVEEKQRMSTCLTHGNAGEAAIIEEAGFNIDSFKADFPILTNNSKYRIGSLSQPLDPNF</sequence>
<protein>
    <submittedName>
        <fullName evidence="1">Uncharacterized protein</fullName>
    </submittedName>
</protein>
<comment type="caution">
    <text evidence="1">The sequence shown here is derived from an EMBL/GenBank/DDBJ whole genome shotgun (WGS) entry which is preliminary data.</text>
</comment>
<reference evidence="1 2" key="1">
    <citation type="journal article" date="2021" name="BMC Genomics">
        <title>Datura genome reveals duplications of psychoactive alkaloid biosynthetic genes and high mutation rate following tissue culture.</title>
        <authorList>
            <person name="Rajewski A."/>
            <person name="Carter-House D."/>
            <person name="Stajich J."/>
            <person name="Litt A."/>
        </authorList>
    </citation>
    <scope>NUCLEOTIDE SEQUENCE [LARGE SCALE GENOMIC DNA]</scope>
    <source>
        <strain evidence="1">AR-01</strain>
    </source>
</reference>
<dbReference type="EMBL" id="JACEIK010002427">
    <property type="protein sequence ID" value="MCD9561102.1"/>
    <property type="molecule type" value="Genomic_DNA"/>
</dbReference>
<evidence type="ECO:0000313" key="1">
    <source>
        <dbReference type="EMBL" id="MCD9561102.1"/>
    </source>
</evidence>
<dbReference type="Proteomes" id="UP000823775">
    <property type="component" value="Unassembled WGS sequence"/>
</dbReference>
<accession>A0ABS8USM7</accession>
<name>A0ABS8USM7_DATST</name>
<gene>
    <name evidence="1" type="ORF">HAX54_020063</name>
</gene>